<feature type="domain" description="Glycosyl transferase family 1" evidence="2">
    <location>
        <begin position="192"/>
        <end position="348"/>
    </location>
</feature>
<dbReference type="GO" id="GO:0016757">
    <property type="term" value="F:glycosyltransferase activity"/>
    <property type="evidence" value="ECO:0007669"/>
    <property type="project" value="InterPro"/>
</dbReference>
<feature type="domain" description="Glycosyltransferase subfamily 4-like N-terminal" evidence="3">
    <location>
        <begin position="13"/>
        <end position="175"/>
    </location>
</feature>
<dbReference type="OrthoDB" id="9806653at2"/>
<dbReference type="PANTHER" id="PTHR46401:SF2">
    <property type="entry name" value="GLYCOSYLTRANSFERASE WBBK-RELATED"/>
    <property type="match status" value="1"/>
</dbReference>
<dbReference type="Pfam" id="PF00534">
    <property type="entry name" value="Glycos_transf_1"/>
    <property type="match status" value="1"/>
</dbReference>
<dbReference type="RefSeq" id="WP_149679386.1">
    <property type="nucleotide sequence ID" value="NZ_FQZP01000051.1"/>
</dbReference>
<dbReference type="InterPro" id="IPR001296">
    <property type="entry name" value="Glyco_trans_1"/>
</dbReference>
<evidence type="ECO:0000313" key="5">
    <source>
        <dbReference type="Proteomes" id="UP000324781"/>
    </source>
</evidence>
<evidence type="ECO:0000259" key="3">
    <source>
        <dbReference type="Pfam" id="PF13439"/>
    </source>
</evidence>
<gene>
    <name evidence="4" type="ORF">SAMN05444373_10512</name>
</gene>
<dbReference type="Proteomes" id="UP000324781">
    <property type="component" value="Unassembled WGS sequence"/>
</dbReference>
<evidence type="ECO:0000313" key="4">
    <source>
        <dbReference type="EMBL" id="SHJ40931.1"/>
    </source>
</evidence>
<evidence type="ECO:0000256" key="1">
    <source>
        <dbReference type="ARBA" id="ARBA00022679"/>
    </source>
</evidence>
<dbReference type="EMBL" id="FQZP01000051">
    <property type="protein sequence ID" value="SHJ40931.1"/>
    <property type="molecule type" value="Genomic_DNA"/>
</dbReference>
<evidence type="ECO:0000259" key="2">
    <source>
        <dbReference type="Pfam" id="PF00534"/>
    </source>
</evidence>
<organism evidence="4 5">
    <name type="scientific">Thermoclostridium caenicola</name>
    <dbReference type="NCBI Taxonomy" id="659425"/>
    <lineage>
        <taxon>Bacteria</taxon>
        <taxon>Bacillati</taxon>
        <taxon>Bacillota</taxon>
        <taxon>Clostridia</taxon>
        <taxon>Eubacteriales</taxon>
        <taxon>Oscillospiraceae</taxon>
        <taxon>Thermoclostridium</taxon>
    </lineage>
</organism>
<dbReference type="CDD" id="cd03801">
    <property type="entry name" value="GT4_PimA-like"/>
    <property type="match status" value="1"/>
</dbReference>
<reference evidence="4 5" key="1">
    <citation type="submission" date="2016-11" db="EMBL/GenBank/DDBJ databases">
        <authorList>
            <person name="Varghese N."/>
            <person name="Submissions S."/>
        </authorList>
    </citation>
    <scope>NUCLEOTIDE SEQUENCE [LARGE SCALE GENOMIC DNA]</scope>
    <source>
        <strain evidence="4 5">DSM 19027</strain>
    </source>
</reference>
<dbReference type="InterPro" id="IPR028098">
    <property type="entry name" value="Glyco_trans_4-like_N"/>
</dbReference>
<protein>
    <submittedName>
        <fullName evidence="4">Glycosyltransferase involved in cell wall bisynthesis</fullName>
    </submittedName>
</protein>
<proteinExistence type="predicted"/>
<dbReference type="Pfam" id="PF13439">
    <property type="entry name" value="Glyco_transf_4"/>
    <property type="match status" value="1"/>
</dbReference>
<accession>A0A1M6J314</accession>
<dbReference type="GO" id="GO:0009103">
    <property type="term" value="P:lipopolysaccharide biosynthetic process"/>
    <property type="evidence" value="ECO:0007669"/>
    <property type="project" value="TreeGrafter"/>
</dbReference>
<keyword evidence="1 4" id="KW-0808">Transferase</keyword>
<dbReference type="AlphaFoldDB" id="A0A1M6J314"/>
<keyword evidence="5" id="KW-1185">Reference proteome</keyword>
<name>A0A1M6J314_9FIRM</name>
<dbReference type="SUPFAM" id="SSF53756">
    <property type="entry name" value="UDP-Glycosyltransferase/glycogen phosphorylase"/>
    <property type="match status" value="1"/>
</dbReference>
<dbReference type="Gene3D" id="3.40.50.2000">
    <property type="entry name" value="Glycogen Phosphorylase B"/>
    <property type="match status" value="2"/>
</dbReference>
<dbReference type="PANTHER" id="PTHR46401">
    <property type="entry name" value="GLYCOSYLTRANSFERASE WBBK-RELATED"/>
    <property type="match status" value="1"/>
</dbReference>
<sequence>MKTIVVNYIGRKGGGAVYAYEMTKSLIENGCKVYAIISEEIENLSKWKELQLADLVLVHSYSSFIEYLIRTVWFWAFGRLRIKKKFKDIPIDAVYVPMIQPWTGLVNSIFKGKRILVTAHDPKPHSGSIFFFDLLCRKAISKADEVIILSEKFRDYMAEHYKKENDHIHTIPHGIFDYYKKVQTDKSIISYDPEKINFLFFGRITKYKGLHLLADAYRRLSEEFENISLTIAGNGDFDEYREAFSKLKNVTIVNRWIPDEEVGCFFSGANIVTVLPYLDATQSGVVPIAMEYNSLVLASDTGGLAEQVKDNETGYLFQTGNAEALYQKMKYVIENFESQDAIRKRAKEYIRSLSWDRLGQRVIEII</sequence>